<sequence length="77" mass="8178">KTTSLAPAPASTVATSSVCFNNDGSYENAFSLPSSSGDDSHDMSHCLPLLTTAAQCFPFVTATLLVVRMLMMVMFKN</sequence>
<accession>A0ABU6QIE4</accession>
<gene>
    <name evidence="2" type="ORF">PIB30_053710</name>
</gene>
<protein>
    <submittedName>
        <fullName evidence="2">Uncharacterized protein</fullName>
    </submittedName>
</protein>
<evidence type="ECO:0000313" key="3">
    <source>
        <dbReference type="Proteomes" id="UP001341840"/>
    </source>
</evidence>
<proteinExistence type="predicted"/>
<dbReference type="Proteomes" id="UP001341840">
    <property type="component" value="Unassembled WGS sequence"/>
</dbReference>
<comment type="caution">
    <text evidence="2">The sequence shown here is derived from an EMBL/GenBank/DDBJ whole genome shotgun (WGS) entry which is preliminary data.</text>
</comment>
<keyword evidence="1" id="KW-0472">Membrane</keyword>
<evidence type="ECO:0000313" key="2">
    <source>
        <dbReference type="EMBL" id="MED6111603.1"/>
    </source>
</evidence>
<evidence type="ECO:0000256" key="1">
    <source>
        <dbReference type="SAM" id="Phobius"/>
    </source>
</evidence>
<dbReference type="EMBL" id="JASCZI010000402">
    <property type="protein sequence ID" value="MED6111603.1"/>
    <property type="molecule type" value="Genomic_DNA"/>
</dbReference>
<keyword evidence="1" id="KW-0812">Transmembrane</keyword>
<reference evidence="2 3" key="1">
    <citation type="journal article" date="2023" name="Plants (Basel)">
        <title>Bridging the Gap: Combining Genomics and Transcriptomics Approaches to Understand Stylosanthes scabra, an Orphan Legume from the Brazilian Caatinga.</title>
        <authorList>
            <person name="Ferreira-Neto J.R.C."/>
            <person name="da Silva M.D."/>
            <person name="Binneck E."/>
            <person name="de Melo N.F."/>
            <person name="da Silva R.H."/>
            <person name="de Melo A.L.T.M."/>
            <person name="Pandolfi V."/>
            <person name="Bustamante F.O."/>
            <person name="Brasileiro-Vidal A.C."/>
            <person name="Benko-Iseppon A.M."/>
        </authorList>
    </citation>
    <scope>NUCLEOTIDE SEQUENCE [LARGE SCALE GENOMIC DNA]</scope>
    <source>
        <tissue evidence="2">Leaves</tissue>
    </source>
</reference>
<keyword evidence="3" id="KW-1185">Reference proteome</keyword>
<feature type="non-terminal residue" evidence="2">
    <location>
        <position position="1"/>
    </location>
</feature>
<keyword evidence="1" id="KW-1133">Transmembrane helix</keyword>
<name>A0ABU6QIE4_9FABA</name>
<feature type="transmembrane region" description="Helical" evidence="1">
    <location>
        <begin position="47"/>
        <end position="67"/>
    </location>
</feature>
<organism evidence="2 3">
    <name type="scientific">Stylosanthes scabra</name>
    <dbReference type="NCBI Taxonomy" id="79078"/>
    <lineage>
        <taxon>Eukaryota</taxon>
        <taxon>Viridiplantae</taxon>
        <taxon>Streptophyta</taxon>
        <taxon>Embryophyta</taxon>
        <taxon>Tracheophyta</taxon>
        <taxon>Spermatophyta</taxon>
        <taxon>Magnoliopsida</taxon>
        <taxon>eudicotyledons</taxon>
        <taxon>Gunneridae</taxon>
        <taxon>Pentapetalae</taxon>
        <taxon>rosids</taxon>
        <taxon>fabids</taxon>
        <taxon>Fabales</taxon>
        <taxon>Fabaceae</taxon>
        <taxon>Papilionoideae</taxon>
        <taxon>50 kb inversion clade</taxon>
        <taxon>dalbergioids sensu lato</taxon>
        <taxon>Dalbergieae</taxon>
        <taxon>Pterocarpus clade</taxon>
        <taxon>Stylosanthes</taxon>
    </lineage>
</organism>